<evidence type="ECO:0000256" key="1">
    <source>
        <dbReference type="SAM" id="MobiDB-lite"/>
    </source>
</evidence>
<dbReference type="EMBL" id="BAABHA010000010">
    <property type="protein sequence ID" value="GAA4385391.1"/>
    <property type="molecule type" value="Genomic_DNA"/>
</dbReference>
<reference evidence="3" key="1">
    <citation type="journal article" date="2019" name="Int. J. Syst. Evol. Microbiol.">
        <title>The Global Catalogue of Microorganisms (GCM) 10K type strain sequencing project: providing services to taxonomists for standard genome sequencing and annotation.</title>
        <authorList>
            <consortium name="The Broad Institute Genomics Platform"/>
            <consortium name="The Broad Institute Genome Sequencing Center for Infectious Disease"/>
            <person name="Wu L."/>
            <person name="Ma J."/>
        </authorList>
    </citation>
    <scope>NUCLEOTIDE SEQUENCE [LARGE SCALE GENOMIC DNA]</scope>
    <source>
        <strain evidence="3">JCM 17924</strain>
    </source>
</reference>
<gene>
    <name evidence="2" type="ORF">GCM10023186_28700</name>
</gene>
<proteinExistence type="predicted"/>
<organism evidence="2 3">
    <name type="scientific">Hymenobacter koreensis</name>
    <dbReference type="NCBI Taxonomy" id="1084523"/>
    <lineage>
        <taxon>Bacteria</taxon>
        <taxon>Pseudomonadati</taxon>
        <taxon>Bacteroidota</taxon>
        <taxon>Cytophagia</taxon>
        <taxon>Cytophagales</taxon>
        <taxon>Hymenobacteraceae</taxon>
        <taxon>Hymenobacter</taxon>
    </lineage>
</organism>
<feature type="region of interest" description="Disordered" evidence="1">
    <location>
        <begin position="42"/>
        <end position="86"/>
    </location>
</feature>
<evidence type="ECO:0000313" key="3">
    <source>
        <dbReference type="Proteomes" id="UP001500454"/>
    </source>
</evidence>
<accession>A0ABP8J5F6</accession>
<dbReference type="RefSeq" id="WP_345225332.1">
    <property type="nucleotide sequence ID" value="NZ_BAABHA010000010.1"/>
</dbReference>
<protein>
    <submittedName>
        <fullName evidence="2">Uncharacterized protein</fullName>
    </submittedName>
</protein>
<dbReference type="Proteomes" id="UP001500454">
    <property type="component" value="Unassembled WGS sequence"/>
</dbReference>
<sequence>MAELNIQHLQKVLADAGRNENLIREIRRAHGKMQSALDELANLLDPAYQPSERKKPGRKPTSGEGDTAGSGGRRGPGRPKKAASNG</sequence>
<feature type="compositionally biased region" description="Basic residues" evidence="1">
    <location>
        <begin position="75"/>
        <end position="86"/>
    </location>
</feature>
<comment type="caution">
    <text evidence="2">The sequence shown here is derived from an EMBL/GenBank/DDBJ whole genome shotgun (WGS) entry which is preliminary data.</text>
</comment>
<name>A0ABP8J5F6_9BACT</name>
<keyword evidence="3" id="KW-1185">Reference proteome</keyword>
<evidence type="ECO:0000313" key="2">
    <source>
        <dbReference type="EMBL" id="GAA4385391.1"/>
    </source>
</evidence>